<organism evidence="1 2">
    <name type="scientific">Gossypium australe</name>
    <dbReference type="NCBI Taxonomy" id="47621"/>
    <lineage>
        <taxon>Eukaryota</taxon>
        <taxon>Viridiplantae</taxon>
        <taxon>Streptophyta</taxon>
        <taxon>Embryophyta</taxon>
        <taxon>Tracheophyta</taxon>
        <taxon>Spermatophyta</taxon>
        <taxon>Magnoliopsida</taxon>
        <taxon>eudicotyledons</taxon>
        <taxon>Gunneridae</taxon>
        <taxon>Pentapetalae</taxon>
        <taxon>rosids</taxon>
        <taxon>malvids</taxon>
        <taxon>Malvales</taxon>
        <taxon>Malvaceae</taxon>
        <taxon>Malvoideae</taxon>
        <taxon>Gossypium</taxon>
    </lineage>
</organism>
<reference evidence="2" key="1">
    <citation type="journal article" date="2019" name="Plant Biotechnol. J.">
        <title>Genome sequencing of the Australian wild diploid species Gossypium australe highlights disease resistance and delayed gland morphogenesis.</title>
        <authorList>
            <person name="Cai Y."/>
            <person name="Cai X."/>
            <person name="Wang Q."/>
            <person name="Wang P."/>
            <person name="Zhang Y."/>
            <person name="Cai C."/>
            <person name="Xu Y."/>
            <person name="Wang K."/>
            <person name="Zhou Z."/>
            <person name="Wang C."/>
            <person name="Geng S."/>
            <person name="Li B."/>
            <person name="Dong Q."/>
            <person name="Hou Y."/>
            <person name="Wang H."/>
            <person name="Ai P."/>
            <person name="Liu Z."/>
            <person name="Yi F."/>
            <person name="Sun M."/>
            <person name="An G."/>
            <person name="Cheng J."/>
            <person name="Zhang Y."/>
            <person name="Shi Q."/>
            <person name="Xie Y."/>
            <person name="Shi X."/>
            <person name="Chang Y."/>
            <person name="Huang F."/>
            <person name="Chen Y."/>
            <person name="Hong S."/>
            <person name="Mi L."/>
            <person name="Sun Q."/>
            <person name="Zhang L."/>
            <person name="Zhou B."/>
            <person name="Peng R."/>
            <person name="Zhang X."/>
            <person name="Liu F."/>
        </authorList>
    </citation>
    <scope>NUCLEOTIDE SEQUENCE [LARGE SCALE GENOMIC DNA]</scope>
    <source>
        <strain evidence="2">cv. PA1801</strain>
    </source>
</reference>
<dbReference type="InterPro" id="IPR043502">
    <property type="entry name" value="DNA/RNA_pol_sf"/>
</dbReference>
<dbReference type="EMBL" id="SMMG02000002">
    <property type="protein sequence ID" value="KAA3484271.1"/>
    <property type="molecule type" value="Genomic_DNA"/>
</dbReference>
<protein>
    <submittedName>
        <fullName evidence="1">Reverse transcriptase</fullName>
    </submittedName>
</protein>
<gene>
    <name evidence="1" type="ORF">EPI10_006364</name>
</gene>
<sequence>MNKIFAILNWKASRNVSEFIKGFSMIVLTLTKLLQKDVNFFWFKNDASLNELGCVLMQDGKLLKDYDLIIDYHRRKANVFVDALNWKSLFNLRVMSTRMTLQHDGSILAELRAKLIFLQRN</sequence>
<keyword evidence="1" id="KW-0548">Nucleotidyltransferase</keyword>
<keyword evidence="1" id="KW-0695">RNA-directed DNA polymerase</keyword>
<keyword evidence="1" id="KW-0808">Transferase</keyword>
<dbReference type="AlphaFoldDB" id="A0A5B6WQV1"/>
<proteinExistence type="predicted"/>
<dbReference type="Proteomes" id="UP000325315">
    <property type="component" value="Unassembled WGS sequence"/>
</dbReference>
<dbReference type="SUPFAM" id="SSF56672">
    <property type="entry name" value="DNA/RNA polymerases"/>
    <property type="match status" value="1"/>
</dbReference>
<accession>A0A5B6WQV1</accession>
<evidence type="ECO:0000313" key="1">
    <source>
        <dbReference type="EMBL" id="KAA3484271.1"/>
    </source>
</evidence>
<evidence type="ECO:0000313" key="2">
    <source>
        <dbReference type="Proteomes" id="UP000325315"/>
    </source>
</evidence>
<keyword evidence="2" id="KW-1185">Reference proteome</keyword>
<dbReference type="GO" id="GO:0003964">
    <property type="term" value="F:RNA-directed DNA polymerase activity"/>
    <property type="evidence" value="ECO:0007669"/>
    <property type="project" value="UniProtKB-KW"/>
</dbReference>
<dbReference type="OrthoDB" id="1738613at2759"/>
<comment type="caution">
    <text evidence="1">The sequence shown here is derived from an EMBL/GenBank/DDBJ whole genome shotgun (WGS) entry which is preliminary data.</text>
</comment>
<name>A0A5B6WQV1_9ROSI</name>